<evidence type="ECO:0000256" key="2">
    <source>
        <dbReference type="ARBA" id="ARBA00022448"/>
    </source>
</evidence>
<proteinExistence type="predicted"/>
<evidence type="ECO:0000256" key="4">
    <source>
        <dbReference type="ARBA" id="ARBA00022989"/>
    </source>
</evidence>
<keyword evidence="5 6" id="KW-0472">Membrane</keyword>
<feature type="transmembrane region" description="Helical" evidence="6">
    <location>
        <begin position="274"/>
        <end position="293"/>
    </location>
</feature>
<protein>
    <recommendedName>
        <fullName evidence="9">Major facilitator superfamily (MFS) profile domain-containing protein</fullName>
    </recommendedName>
</protein>
<dbReference type="OrthoDB" id="298065at2759"/>
<dbReference type="InterPro" id="IPR011701">
    <property type="entry name" value="MFS"/>
</dbReference>
<name>A0A8S1PLD7_9CILI</name>
<dbReference type="GO" id="GO:0016020">
    <property type="term" value="C:membrane"/>
    <property type="evidence" value="ECO:0007669"/>
    <property type="project" value="UniProtKB-SubCell"/>
</dbReference>
<accession>A0A8S1PLD7</accession>
<sequence>MYLDNWYLQQLIFDIIALITQLNNYQYYQRTQKHQMKKIHAFLIFSTCNMFVSMCGSLITPFFPPYAKRKGISQTVLGLIVAAGPLGGLLASIIIAKTLNHRNRNKFILIGVLGEPISLLFFSMTDIFEDKIPIIIIATIGRFIGGIGTSLFLTPFFGYIPILYPKDVEKKVSISEAFSSVGFFAGPALGSGLYALGGYLTPFLVFSSFGFISLPFLYAALQAVGPKKYQVEIQRQIEEIQETKKLDEYRQTIQGTELLDGEEKLTLLTLIKHYPVVVIFWVITLVNICMTYFQPILSIYFTETYNFDEGQIGFIMTIVSLAYTLGCYLCGYNKQYKREMACICLFFFGCSYFLAGPDTDFIQVPHKLWIALAAQFLLGVLSGPAYVPSLPVLNEFLLFHYPIQTIRVATYSSALLTSGMFIGQLTGPIVAGILGDEYGFERACSILGIIIIVTSFIYIPIIFMKSKKEKPNELLK</sequence>
<feature type="transmembrane region" description="Helical" evidence="6">
    <location>
        <begin position="6"/>
        <end position="27"/>
    </location>
</feature>
<dbReference type="EMBL" id="CAJJDN010000081">
    <property type="protein sequence ID" value="CAD8104170.1"/>
    <property type="molecule type" value="Genomic_DNA"/>
</dbReference>
<feature type="transmembrane region" description="Helical" evidence="6">
    <location>
        <begin position="177"/>
        <end position="197"/>
    </location>
</feature>
<feature type="transmembrane region" description="Helical" evidence="6">
    <location>
        <begin position="39"/>
        <end position="63"/>
    </location>
</feature>
<reference evidence="7" key="1">
    <citation type="submission" date="2021-01" db="EMBL/GenBank/DDBJ databases">
        <authorList>
            <consortium name="Genoscope - CEA"/>
            <person name="William W."/>
        </authorList>
    </citation>
    <scope>NUCLEOTIDE SEQUENCE</scope>
</reference>
<keyword evidence="3 6" id="KW-0812">Transmembrane</keyword>
<keyword evidence="4 6" id="KW-1133">Transmembrane helix</keyword>
<keyword evidence="8" id="KW-1185">Reference proteome</keyword>
<feature type="transmembrane region" description="Helical" evidence="6">
    <location>
        <begin position="446"/>
        <end position="464"/>
    </location>
</feature>
<dbReference type="InterPro" id="IPR050930">
    <property type="entry name" value="MFS_Vesicular_Transporter"/>
</dbReference>
<feature type="transmembrane region" description="Helical" evidence="6">
    <location>
        <begin position="408"/>
        <end position="434"/>
    </location>
</feature>
<feature type="transmembrane region" description="Helical" evidence="6">
    <location>
        <begin position="134"/>
        <end position="157"/>
    </location>
</feature>
<dbReference type="PANTHER" id="PTHR23506">
    <property type="entry name" value="GH10249P"/>
    <property type="match status" value="1"/>
</dbReference>
<feature type="transmembrane region" description="Helical" evidence="6">
    <location>
        <begin position="368"/>
        <end position="387"/>
    </location>
</feature>
<evidence type="ECO:0000313" key="7">
    <source>
        <dbReference type="EMBL" id="CAD8104170.1"/>
    </source>
</evidence>
<feature type="transmembrane region" description="Helical" evidence="6">
    <location>
        <begin position="75"/>
        <end position="95"/>
    </location>
</feature>
<dbReference type="AlphaFoldDB" id="A0A8S1PLD7"/>
<evidence type="ECO:0000313" key="8">
    <source>
        <dbReference type="Proteomes" id="UP000692954"/>
    </source>
</evidence>
<comment type="caution">
    <text evidence="7">The sequence shown here is derived from an EMBL/GenBank/DDBJ whole genome shotgun (WGS) entry which is preliminary data.</text>
</comment>
<dbReference type="CDD" id="cd17325">
    <property type="entry name" value="MFS_MdtG_SLC18_like"/>
    <property type="match status" value="1"/>
</dbReference>
<dbReference type="PANTHER" id="PTHR23506:SF26">
    <property type="entry name" value="MFS-TYPE TRANSPORTER SLC18B1"/>
    <property type="match status" value="1"/>
</dbReference>
<evidence type="ECO:0008006" key="9">
    <source>
        <dbReference type="Google" id="ProtNLM"/>
    </source>
</evidence>
<feature type="transmembrane region" description="Helical" evidence="6">
    <location>
        <begin position="313"/>
        <end position="332"/>
    </location>
</feature>
<evidence type="ECO:0000256" key="5">
    <source>
        <dbReference type="ARBA" id="ARBA00023136"/>
    </source>
</evidence>
<feature type="transmembrane region" description="Helical" evidence="6">
    <location>
        <begin position="339"/>
        <end position="356"/>
    </location>
</feature>
<feature type="transmembrane region" description="Helical" evidence="6">
    <location>
        <begin position="107"/>
        <end position="128"/>
    </location>
</feature>
<dbReference type="Pfam" id="PF07690">
    <property type="entry name" value="MFS_1"/>
    <property type="match status" value="1"/>
</dbReference>
<evidence type="ECO:0000256" key="6">
    <source>
        <dbReference type="SAM" id="Phobius"/>
    </source>
</evidence>
<comment type="subcellular location">
    <subcellularLocation>
        <location evidence="1">Membrane</location>
        <topology evidence="1">Multi-pass membrane protein</topology>
    </subcellularLocation>
</comment>
<keyword evidence="2" id="KW-0813">Transport</keyword>
<gene>
    <name evidence="7" type="ORF">PSON_ATCC_30995.1.T0810220</name>
</gene>
<dbReference type="Proteomes" id="UP000692954">
    <property type="component" value="Unassembled WGS sequence"/>
</dbReference>
<dbReference type="GO" id="GO:0022857">
    <property type="term" value="F:transmembrane transporter activity"/>
    <property type="evidence" value="ECO:0007669"/>
    <property type="project" value="InterPro"/>
</dbReference>
<evidence type="ECO:0000256" key="1">
    <source>
        <dbReference type="ARBA" id="ARBA00004141"/>
    </source>
</evidence>
<evidence type="ECO:0000256" key="3">
    <source>
        <dbReference type="ARBA" id="ARBA00022692"/>
    </source>
</evidence>
<organism evidence="7 8">
    <name type="scientific">Paramecium sonneborni</name>
    <dbReference type="NCBI Taxonomy" id="65129"/>
    <lineage>
        <taxon>Eukaryota</taxon>
        <taxon>Sar</taxon>
        <taxon>Alveolata</taxon>
        <taxon>Ciliophora</taxon>
        <taxon>Intramacronucleata</taxon>
        <taxon>Oligohymenophorea</taxon>
        <taxon>Peniculida</taxon>
        <taxon>Parameciidae</taxon>
        <taxon>Paramecium</taxon>
    </lineage>
</organism>
<feature type="transmembrane region" description="Helical" evidence="6">
    <location>
        <begin position="203"/>
        <end position="221"/>
    </location>
</feature>